<evidence type="ECO:0000256" key="2">
    <source>
        <dbReference type="SAM" id="Phobius"/>
    </source>
</evidence>
<gene>
    <name evidence="4" type="ORF">CUS89_06790</name>
</gene>
<keyword evidence="2" id="KW-0472">Membrane</keyword>
<evidence type="ECO:0000256" key="3">
    <source>
        <dbReference type="SAM" id="SignalP"/>
    </source>
</evidence>
<name>A0A2S7RUW6_ENTMU</name>
<sequence>MLKKKIKTKLLTGMVSLITIGTFFLPAAVEITNASDITISADQSTNSTETTINDYFAKNPINIPGMNSNEATKIVKSMVTLSETAKGVSDNEKSNITNAFKANLGNTFSLHANNFVMDFTNATVLQVSGETGTEDYYTITVPIVDSNLNFFSNVTAVYDMNKNLKGYQETLISKSVKDTFEINSYSNGTQTNHQILEEKFVSNEDLQQELQDVQKEARQLQQTRGLVEKVACLMIVLNISRTIANILAPVCAAACLSVVPVCVACVTGFVALGGASITGVIGCFKL</sequence>
<feature type="coiled-coil region" evidence="1">
    <location>
        <begin position="196"/>
        <end position="223"/>
    </location>
</feature>
<feature type="chain" id="PRO_5038333375" evidence="3">
    <location>
        <begin position="28"/>
        <end position="286"/>
    </location>
</feature>
<accession>A0A2S7RUW6</accession>
<feature type="signal peptide" evidence="3">
    <location>
        <begin position="1"/>
        <end position="27"/>
    </location>
</feature>
<reference evidence="4 5" key="1">
    <citation type="journal article" date="2018" name="Pathog. Dis.">
        <title>Whole-genome sequencing based characterization of antimicrobial resistance in Enterococcus.</title>
        <authorList>
            <person name="Tyson G."/>
        </authorList>
    </citation>
    <scope>NUCLEOTIDE SEQUENCE [LARGE SCALE GENOMIC DNA]</scope>
    <source>
        <strain evidence="4 5">CVM N55263</strain>
    </source>
</reference>
<dbReference type="AlphaFoldDB" id="A0A2S7RUW6"/>
<proteinExistence type="predicted"/>
<organism evidence="4 5">
    <name type="scientific">Enterococcus mundtii</name>
    <dbReference type="NCBI Taxonomy" id="53346"/>
    <lineage>
        <taxon>Bacteria</taxon>
        <taxon>Bacillati</taxon>
        <taxon>Bacillota</taxon>
        <taxon>Bacilli</taxon>
        <taxon>Lactobacillales</taxon>
        <taxon>Enterococcaceae</taxon>
        <taxon>Enterococcus</taxon>
    </lineage>
</organism>
<keyword evidence="3" id="KW-0732">Signal</keyword>
<keyword evidence="2" id="KW-1133">Transmembrane helix</keyword>
<evidence type="ECO:0000313" key="5">
    <source>
        <dbReference type="Proteomes" id="UP000237934"/>
    </source>
</evidence>
<comment type="caution">
    <text evidence="4">The sequence shown here is derived from an EMBL/GenBank/DDBJ whole genome shotgun (WGS) entry which is preliminary data.</text>
</comment>
<evidence type="ECO:0000313" key="4">
    <source>
        <dbReference type="EMBL" id="PQF23601.1"/>
    </source>
</evidence>
<evidence type="ECO:0000256" key="1">
    <source>
        <dbReference type="SAM" id="Coils"/>
    </source>
</evidence>
<dbReference type="Proteomes" id="UP000237934">
    <property type="component" value="Unassembled WGS sequence"/>
</dbReference>
<dbReference type="RefSeq" id="WP_104871553.1">
    <property type="nucleotide sequence ID" value="NZ_PUAP01000021.1"/>
</dbReference>
<feature type="transmembrane region" description="Helical" evidence="2">
    <location>
        <begin position="258"/>
        <end position="284"/>
    </location>
</feature>
<keyword evidence="2" id="KW-0812">Transmembrane</keyword>
<dbReference type="EMBL" id="PUAP01000021">
    <property type="protein sequence ID" value="PQF23601.1"/>
    <property type="molecule type" value="Genomic_DNA"/>
</dbReference>
<keyword evidence="1" id="KW-0175">Coiled coil</keyword>
<protein>
    <submittedName>
        <fullName evidence="4">Uncharacterized protein</fullName>
    </submittedName>
</protein>